<evidence type="ECO:0008006" key="3">
    <source>
        <dbReference type="Google" id="ProtNLM"/>
    </source>
</evidence>
<dbReference type="OrthoDB" id="8235498at2"/>
<dbReference type="Pfam" id="PF12276">
    <property type="entry name" value="DUF3617"/>
    <property type="match status" value="1"/>
</dbReference>
<organism evidence="1 2">
    <name type="scientific">Alkalilimnicola ehrlichii</name>
    <dbReference type="NCBI Taxonomy" id="351052"/>
    <lineage>
        <taxon>Bacteria</taxon>
        <taxon>Pseudomonadati</taxon>
        <taxon>Pseudomonadota</taxon>
        <taxon>Gammaproteobacteria</taxon>
        <taxon>Chromatiales</taxon>
        <taxon>Ectothiorhodospiraceae</taxon>
        <taxon>Alkalilimnicola</taxon>
    </lineage>
</organism>
<sequence length="168" mass="18426">MLLNLYLFADPARGWKGPSTHLINKELVVALRKFVLLALLTPLVAGADQVNVVPGQWEFENTTRIQGDETFPDQVFTDSVCVTEEDLQGERIFMTDVEGCQVGDLAVSRDRMDGFMVCSEAGVDVHMSVAMRFHGETMEGTIESEMDTPIGPMQMSTALVGQRVGACP</sequence>
<evidence type="ECO:0000313" key="1">
    <source>
        <dbReference type="EMBL" id="RFA36074.1"/>
    </source>
</evidence>
<gene>
    <name evidence="1" type="ORF">CAL65_11500</name>
</gene>
<proteinExistence type="predicted"/>
<protein>
    <recommendedName>
        <fullName evidence="3">DUF3617 domain-containing protein</fullName>
    </recommendedName>
</protein>
<dbReference type="Proteomes" id="UP000256763">
    <property type="component" value="Unassembled WGS sequence"/>
</dbReference>
<dbReference type="InterPro" id="IPR022061">
    <property type="entry name" value="DUF3617"/>
</dbReference>
<accession>A0A3E0WSX8</accession>
<keyword evidence="2" id="KW-1185">Reference proteome</keyword>
<name>A0A3E0WSX8_9GAMM</name>
<dbReference type="AlphaFoldDB" id="A0A3E0WSX8"/>
<evidence type="ECO:0000313" key="2">
    <source>
        <dbReference type="Proteomes" id="UP000256763"/>
    </source>
</evidence>
<dbReference type="EMBL" id="NFZW01000010">
    <property type="protein sequence ID" value="RFA36074.1"/>
    <property type="molecule type" value="Genomic_DNA"/>
</dbReference>
<reference evidence="2" key="1">
    <citation type="submission" date="2017-05" db="EMBL/GenBank/DDBJ databases">
        <authorList>
            <person name="Sharma S."/>
            <person name="Sidhu C."/>
            <person name="Pinnaka A.K."/>
        </authorList>
    </citation>
    <scope>NUCLEOTIDE SEQUENCE [LARGE SCALE GENOMIC DNA]</scope>
    <source>
        <strain evidence="2">AK93</strain>
    </source>
</reference>
<comment type="caution">
    <text evidence="1">The sequence shown here is derived from an EMBL/GenBank/DDBJ whole genome shotgun (WGS) entry which is preliminary data.</text>
</comment>